<dbReference type="AlphaFoldDB" id="A0A6J7G5F8"/>
<accession>A0A6J7G5F8</accession>
<evidence type="ECO:0000313" key="6">
    <source>
        <dbReference type="EMBL" id="CAB4903281.1"/>
    </source>
</evidence>
<name>A0A6J7G5F8_9ZZZZ</name>
<dbReference type="Pfam" id="PF02633">
    <property type="entry name" value="Creatininase"/>
    <property type="match status" value="1"/>
</dbReference>
<dbReference type="SUPFAM" id="SSF102215">
    <property type="entry name" value="Creatininase"/>
    <property type="match status" value="1"/>
</dbReference>
<evidence type="ECO:0000256" key="1">
    <source>
        <dbReference type="ARBA" id="ARBA00001947"/>
    </source>
</evidence>
<evidence type="ECO:0000256" key="4">
    <source>
        <dbReference type="ARBA" id="ARBA00022833"/>
    </source>
</evidence>
<feature type="compositionally biased region" description="Gly residues" evidence="5">
    <location>
        <begin position="225"/>
        <end position="243"/>
    </location>
</feature>
<dbReference type="NCBIfam" id="TIGR03964">
    <property type="entry name" value="mycofact_creat"/>
    <property type="match status" value="1"/>
</dbReference>
<proteinExistence type="predicted"/>
<comment type="cofactor">
    <cofactor evidence="1">
        <name>Zn(2+)</name>
        <dbReference type="ChEBI" id="CHEBI:29105"/>
    </cofactor>
</comment>
<evidence type="ECO:0000256" key="3">
    <source>
        <dbReference type="ARBA" id="ARBA00022801"/>
    </source>
</evidence>
<dbReference type="EMBL" id="CAFBMK010000027">
    <property type="protein sequence ID" value="CAB4903281.1"/>
    <property type="molecule type" value="Genomic_DNA"/>
</dbReference>
<evidence type="ECO:0000256" key="5">
    <source>
        <dbReference type="SAM" id="MobiDB-lite"/>
    </source>
</evidence>
<dbReference type="InterPro" id="IPR023871">
    <property type="entry name" value="MftE"/>
</dbReference>
<dbReference type="InterPro" id="IPR024087">
    <property type="entry name" value="Creatininase-like_sf"/>
</dbReference>
<dbReference type="Gene3D" id="3.40.50.10310">
    <property type="entry name" value="Creatininase"/>
    <property type="match status" value="1"/>
</dbReference>
<protein>
    <submittedName>
        <fullName evidence="6">Unannotated protein</fullName>
    </submittedName>
</protein>
<dbReference type="PANTHER" id="PTHR35005">
    <property type="entry name" value="3-DEHYDRO-SCYLLO-INOSOSE HYDROLASE"/>
    <property type="match status" value="1"/>
</dbReference>
<keyword evidence="4" id="KW-0862">Zinc</keyword>
<reference evidence="6" key="1">
    <citation type="submission" date="2020-05" db="EMBL/GenBank/DDBJ databases">
        <authorList>
            <person name="Chiriac C."/>
            <person name="Salcher M."/>
            <person name="Ghai R."/>
            <person name="Kavagutti S V."/>
        </authorList>
    </citation>
    <scope>NUCLEOTIDE SEQUENCE</scope>
</reference>
<feature type="region of interest" description="Disordered" evidence="5">
    <location>
        <begin position="222"/>
        <end position="274"/>
    </location>
</feature>
<keyword evidence="3" id="KW-0378">Hydrolase</keyword>
<dbReference type="InterPro" id="IPR003785">
    <property type="entry name" value="Creatininase/forma_Hydrolase"/>
</dbReference>
<dbReference type="GO" id="GO:0016811">
    <property type="term" value="F:hydrolase activity, acting on carbon-nitrogen (but not peptide) bonds, in linear amides"/>
    <property type="evidence" value="ECO:0007669"/>
    <property type="project" value="TreeGrafter"/>
</dbReference>
<dbReference type="PANTHER" id="PTHR35005:SF1">
    <property type="entry name" value="2-AMINO-5-FORMYLAMINO-6-RIBOSYLAMINOPYRIMIDIN-4(3H)-ONE 5'-MONOPHOSPHATE DEFORMYLASE"/>
    <property type="match status" value="1"/>
</dbReference>
<dbReference type="GO" id="GO:0009231">
    <property type="term" value="P:riboflavin biosynthetic process"/>
    <property type="evidence" value="ECO:0007669"/>
    <property type="project" value="TreeGrafter"/>
</dbReference>
<dbReference type="GO" id="GO:0046872">
    <property type="term" value="F:metal ion binding"/>
    <property type="evidence" value="ECO:0007669"/>
    <property type="project" value="UniProtKB-KW"/>
</dbReference>
<organism evidence="6">
    <name type="scientific">freshwater metagenome</name>
    <dbReference type="NCBI Taxonomy" id="449393"/>
    <lineage>
        <taxon>unclassified sequences</taxon>
        <taxon>metagenomes</taxon>
        <taxon>ecological metagenomes</taxon>
    </lineage>
</organism>
<evidence type="ECO:0000256" key="2">
    <source>
        <dbReference type="ARBA" id="ARBA00022723"/>
    </source>
</evidence>
<keyword evidence="2" id="KW-0479">Metal-binding</keyword>
<gene>
    <name evidence="6" type="ORF">UFOPK3564_00715</name>
</gene>
<sequence>MPALSDLRWTELPDASGLLLVVPVGATEQHGPHLPFTTDTDIAVALAEGLDRERDGVVVAPPVAFGSSGEHQAFPGTLSIGRKATELLLVELGRSATETFDRVLLLSTHGGNVDPVNGAVRLLRAEGRDVRAWSPRWEDLHAGHAETSVLLALAPERVRGEHAVRGDVRPLDEVLPLLARDGVRVVSPTGVLGDATTASAEAGRTLLRRAAADLAVTVERWAGATRGGTPPGGVRSGDGGPAGDGARSSDDVRRAGVRRAGIHEPGSAVGRAGV</sequence>